<dbReference type="Proteomes" id="UP000244727">
    <property type="component" value="Chromosome"/>
</dbReference>
<name>A0A2R4X1V7_9EURY</name>
<organism evidence="1 2">
    <name type="scientific">Halococcoides cellulosivorans</name>
    <dbReference type="NCBI Taxonomy" id="1679096"/>
    <lineage>
        <taxon>Archaea</taxon>
        <taxon>Methanobacteriati</taxon>
        <taxon>Methanobacteriota</taxon>
        <taxon>Stenosarchaea group</taxon>
        <taxon>Halobacteria</taxon>
        <taxon>Halobacteriales</taxon>
        <taxon>Haloarculaceae</taxon>
        <taxon>Halococcoides</taxon>
    </lineage>
</organism>
<evidence type="ECO:0000313" key="1">
    <source>
        <dbReference type="EMBL" id="AWB27758.1"/>
    </source>
</evidence>
<sequence length="61" mass="7451">MKLMWESNDPLEIHLYIKIIIFLNLESRGLSHQKLKPFRTIFRKNRLRSTYLRYLILNSTS</sequence>
<accession>A0A2R4X1V7</accession>
<gene>
    <name evidence="1" type="ORF">HARCEL1_08560</name>
</gene>
<protein>
    <submittedName>
        <fullName evidence="1">Uncharacterized protein</fullName>
    </submittedName>
</protein>
<reference evidence="1 2" key="1">
    <citation type="submission" date="2018-04" db="EMBL/GenBank/DDBJ databases">
        <title>Halococcoides cellulosivorans gen. nov., sp. nov., an extremely halophilic cellulose-utilizing haloarchaeon from hypersaline lakes.</title>
        <authorList>
            <person name="Sorokin D.Y."/>
            <person name="Toshchakov S.V."/>
            <person name="Samarov N.I."/>
            <person name="Korzhenkov A."/>
            <person name="Kublanov I.V."/>
        </authorList>
    </citation>
    <scope>NUCLEOTIDE SEQUENCE [LARGE SCALE GENOMIC DNA]</scope>
    <source>
        <strain evidence="1 2">HArcel1</strain>
    </source>
</reference>
<keyword evidence="2" id="KW-1185">Reference proteome</keyword>
<dbReference type="EMBL" id="CP028858">
    <property type="protein sequence ID" value="AWB27758.1"/>
    <property type="molecule type" value="Genomic_DNA"/>
</dbReference>
<dbReference type="AlphaFoldDB" id="A0A2R4X1V7"/>
<proteinExistence type="predicted"/>
<evidence type="ECO:0000313" key="2">
    <source>
        <dbReference type="Proteomes" id="UP000244727"/>
    </source>
</evidence>
<dbReference type="KEGG" id="harc:HARCEL1_08560"/>